<name>A0A0F7Q0S3_9LACO</name>
<dbReference type="PATRIC" id="fig|1194971.3.peg.1826"/>
<feature type="compositionally biased region" description="Polar residues" evidence="1">
    <location>
        <begin position="180"/>
        <end position="191"/>
    </location>
</feature>
<proteinExistence type="predicted"/>
<dbReference type="Proteomes" id="UP000035027">
    <property type="component" value="Plasmid pR1"/>
</dbReference>
<dbReference type="Pfam" id="PF06970">
    <property type="entry name" value="RepA_N"/>
    <property type="match status" value="1"/>
</dbReference>
<dbReference type="AlphaFoldDB" id="A0A0F7Q0S3"/>
<feature type="domain" description="Replication initiator A N-terminal" evidence="2">
    <location>
        <begin position="22"/>
        <end position="100"/>
    </location>
</feature>
<organism evidence="3 4">
    <name type="scientific">Ligilactobacillus salivarius str. Ren</name>
    <dbReference type="NCBI Taxonomy" id="1194971"/>
    <lineage>
        <taxon>Bacteria</taxon>
        <taxon>Bacillati</taxon>
        <taxon>Bacillota</taxon>
        <taxon>Bacilli</taxon>
        <taxon>Lactobacillales</taxon>
        <taxon>Lactobacillaceae</taxon>
        <taxon>Ligilactobacillus</taxon>
    </lineage>
</organism>
<accession>A0A0F7Q0S3</accession>
<gene>
    <name evidence="3" type="ORF">LsR_01837</name>
</gene>
<dbReference type="EMBL" id="CP011404">
    <property type="protein sequence ID" value="AKI05355.1"/>
    <property type="molecule type" value="Genomic_DNA"/>
</dbReference>
<evidence type="ECO:0000256" key="1">
    <source>
        <dbReference type="SAM" id="MobiDB-lite"/>
    </source>
</evidence>
<geneLocation type="plasmid" evidence="3 4">
    <name>pR1</name>
</geneLocation>
<evidence type="ECO:0000313" key="3">
    <source>
        <dbReference type="EMBL" id="AKI05355.1"/>
    </source>
</evidence>
<reference evidence="3 4" key="1">
    <citation type="submission" date="2015-04" db="EMBL/GenBank/DDBJ databases">
        <title>Complete genome sequence of Lactobacillus salivarius Ren, a probiotic strain with antitumor activity.</title>
        <authorList>
            <person name="Sun E."/>
            <person name="Zhao L."/>
            <person name="Liu S."/>
            <person name="Zhang M."/>
            <person name="Guo H."/>
            <person name="Ren F."/>
        </authorList>
    </citation>
    <scope>NUCLEOTIDE SEQUENCE [LARGE SCALE GENOMIC DNA]</scope>
    <source>
        <strain evidence="3 4">Ren</strain>
        <plasmid evidence="3 4">pR1</plasmid>
    </source>
</reference>
<keyword evidence="3" id="KW-0614">Plasmid</keyword>
<feature type="region of interest" description="Disordered" evidence="1">
    <location>
        <begin position="175"/>
        <end position="199"/>
    </location>
</feature>
<protein>
    <submittedName>
        <fullName evidence="3">Putative replication protein</fullName>
    </submittedName>
</protein>
<sequence length="343" mass="39345">MYFKYFLWKEVYTMKSLTSRAFLPINTDLFNNPKYQELSCDAMVLYSLYSQRKEVSAFHSQTGNDTFTDSEGIFIYFSNDEASKILRMSVRKISTLRSQLIDCGLISVVRHGLKNFKIYVNTPETTPAETDLVLPWANFDFEKPIKSVPANSASTKSQKLPINQSNNNQTKLLLSRESNESVPQNQSNTPVTPKKSEKDGLNDLSLDSIITRLKDTFSLPVVSRLKVLANNSYTKLKWFSDTIFKAKSQVTKKLLSDARWLYNPASQGATRFESNDLLKRGLESALLQIAEIVYKGKEKIQNKAKFIYVYLRNFMANAVKQYLIDNYELTEDDEIELNLLLSF</sequence>
<evidence type="ECO:0000259" key="2">
    <source>
        <dbReference type="Pfam" id="PF06970"/>
    </source>
</evidence>
<dbReference type="InterPro" id="IPR010724">
    <property type="entry name" value="RepA_N"/>
</dbReference>
<evidence type="ECO:0000313" key="4">
    <source>
        <dbReference type="Proteomes" id="UP000035027"/>
    </source>
</evidence>